<evidence type="ECO:0000256" key="3">
    <source>
        <dbReference type="ARBA" id="ARBA00023082"/>
    </source>
</evidence>
<dbReference type="Pfam" id="PF04545">
    <property type="entry name" value="Sigma70_r4"/>
    <property type="match status" value="1"/>
</dbReference>
<dbReference type="PANTHER" id="PTHR43133:SF52">
    <property type="entry name" value="ECF RNA POLYMERASE SIGMA FACTOR SIGL"/>
    <property type="match status" value="1"/>
</dbReference>
<evidence type="ECO:0000256" key="5">
    <source>
        <dbReference type="ARBA" id="ARBA00023163"/>
    </source>
</evidence>
<keyword evidence="5" id="KW-0804">Transcription</keyword>
<reference evidence="10" key="1">
    <citation type="submission" date="2019-10" db="EMBL/GenBank/DDBJ databases">
        <title>Streptomyces sp. nov., a novel actinobacterium isolated from alkaline environment.</title>
        <authorList>
            <person name="Golinska P."/>
        </authorList>
    </citation>
    <scope>NUCLEOTIDE SEQUENCE [LARGE SCALE GENOMIC DNA]</scope>
    <source>
        <strain evidence="10">DSM 42118</strain>
    </source>
</reference>
<comment type="similarity">
    <text evidence="1">Belongs to the sigma-70 factor family. ECF subfamily.</text>
</comment>
<evidence type="ECO:0000256" key="1">
    <source>
        <dbReference type="ARBA" id="ARBA00010641"/>
    </source>
</evidence>
<dbReference type="RefSeq" id="WP_182607309.1">
    <property type="nucleotide sequence ID" value="NZ_VKHT01000645.1"/>
</dbReference>
<evidence type="ECO:0000256" key="2">
    <source>
        <dbReference type="ARBA" id="ARBA00023015"/>
    </source>
</evidence>
<dbReference type="InterPro" id="IPR014284">
    <property type="entry name" value="RNA_pol_sigma-70_dom"/>
</dbReference>
<name>A0A7W3TFI4_9ACTN</name>
<evidence type="ECO:0000313" key="9">
    <source>
        <dbReference type="EMBL" id="MBB0245886.1"/>
    </source>
</evidence>
<dbReference type="InterPro" id="IPR007630">
    <property type="entry name" value="RNA_pol_sigma70_r4"/>
</dbReference>
<dbReference type="SUPFAM" id="SSF88659">
    <property type="entry name" value="Sigma3 and sigma4 domains of RNA polymerase sigma factors"/>
    <property type="match status" value="1"/>
</dbReference>
<dbReference type="NCBIfam" id="TIGR02937">
    <property type="entry name" value="sigma70-ECF"/>
    <property type="match status" value="1"/>
</dbReference>
<feature type="domain" description="RNA polymerase sigma-70 region 4" evidence="8">
    <location>
        <begin position="141"/>
        <end position="189"/>
    </location>
</feature>
<evidence type="ECO:0000259" key="7">
    <source>
        <dbReference type="Pfam" id="PF04542"/>
    </source>
</evidence>
<gene>
    <name evidence="9" type="ORF">FNQ90_17670</name>
</gene>
<dbReference type="InterPro" id="IPR013324">
    <property type="entry name" value="RNA_pol_sigma_r3/r4-like"/>
</dbReference>
<accession>A0A7W3TFI4</accession>
<evidence type="ECO:0000259" key="8">
    <source>
        <dbReference type="Pfam" id="PF04545"/>
    </source>
</evidence>
<dbReference type="PANTHER" id="PTHR43133">
    <property type="entry name" value="RNA POLYMERASE ECF-TYPE SIGMA FACTO"/>
    <property type="match status" value="1"/>
</dbReference>
<feature type="region of interest" description="Disordered" evidence="6">
    <location>
        <begin position="1"/>
        <end position="23"/>
    </location>
</feature>
<comment type="caution">
    <text evidence="9">The sequence shown here is derived from an EMBL/GenBank/DDBJ whole genome shotgun (WGS) entry which is preliminary data.</text>
</comment>
<evidence type="ECO:0000256" key="4">
    <source>
        <dbReference type="ARBA" id="ARBA00023125"/>
    </source>
</evidence>
<feature type="domain" description="RNA polymerase sigma-70 region 2" evidence="7">
    <location>
        <begin position="41"/>
        <end position="108"/>
    </location>
</feature>
<keyword evidence="2" id="KW-0805">Transcription regulation</keyword>
<evidence type="ECO:0000256" key="6">
    <source>
        <dbReference type="SAM" id="MobiDB-lite"/>
    </source>
</evidence>
<dbReference type="Gene3D" id="1.10.1740.10">
    <property type="match status" value="1"/>
</dbReference>
<dbReference type="Gene3D" id="1.10.10.10">
    <property type="entry name" value="Winged helix-like DNA-binding domain superfamily/Winged helix DNA-binding domain"/>
    <property type="match status" value="1"/>
</dbReference>
<dbReference type="InterPro" id="IPR013325">
    <property type="entry name" value="RNA_pol_sigma_r2"/>
</dbReference>
<keyword evidence="10" id="KW-1185">Reference proteome</keyword>
<dbReference type="AlphaFoldDB" id="A0A7W3TFI4"/>
<dbReference type="GO" id="GO:0006352">
    <property type="term" value="P:DNA-templated transcription initiation"/>
    <property type="evidence" value="ECO:0007669"/>
    <property type="project" value="InterPro"/>
</dbReference>
<dbReference type="GO" id="GO:0003677">
    <property type="term" value="F:DNA binding"/>
    <property type="evidence" value="ECO:0007669"/>
    <property type="project" value="UniProtKB-KW"/>
</dbReference>
<keyword evidence="3" id="KW-0731">Sigma factor</keyword>
<dbReference type="CDD" id="cd06171">
    <property type="entry name" value="Sigma70_r4"/>
    <property type="match status" value="1"/>
</dbReference>
<dbReference type="InterPro" id="IPR036388">
    <property type="entry name" value="WH-like_DNA-bd_sf"/>
</dbReference>
<dbReference type="Pfam" id="PF04542">
    <property type="entry name" value="Sigma70_r2"/>
    <property type="match status" value="1"/>
</dbReference>
<dbReference type="InterPro" id="IPR039425">
    <property type="entry name" value="RNA_pol_sigma-70-like"/>
</dbReference>
<feature type="compositionally biased region" description="Pro residues" evidence="6">
    <location>
        <begin position="1"/>
        <end position="12"/>
    </location>
</feature>
<dbReference type="InterPro" id="IPR007627">
    <property type="entry name" value="RNA_pol_sigma70_r2"/>
</dbReference>
<evidence type="ECO:0000313" key="10">
    <source>
        <dbReference type="Proteomes" id="UP000538929"/>
    </source>
</evidence>
<protein>
    <submittedName>
        <fullName evidence="9">Sigma-70 family RNA polymerase sigma factor</fullName>
    </submittedName>
</protein>
<proteinExistence type="inferred from homology"/>
<keyword evidence="4" id="KW-0238">DNA-binding</keyword>
<dbReference type="SUPFAM" id="SSF88946">
    <property type="entry name" value="Sigma2 domain of RNA polymerase sigma factors"/>
    <property type="match status" value="1"/>
</dbReference>
<dbReference type="GO" id="GO:0016987">
    <property type="term" value="F:sigma factor activity"/>
    <property type="evidence" value="ECO:0007669"/>
    <property type="project" value="UniProtKB-KW"/>
</dbReference>
<dbReference type="Proteomes" id="UP000538929">
    <property type="component" value="Unassembled WGS sequence"/>
</dbReference>
<dbReference type="EMBL" id="VKHT01000645">
    <property type="protein sequence ID" value="MBB0245886.1"/>
    <property type="molecule type" value="Genomic_DNA"/>
</dbReference>
<organism evidence="9 10">
    <name type="scientific">Streptomyces alkaliphilus</name>
    <dbReference type="NCBI Taxonomy" id="1472722"/>
    <lineage>
        <taxon>Bacteria</taxon>
        <taxon>Bacillati</taxon>
        <taxon>Actinomycetota</taxon>
        <taxon>Actinomycetes</taxon>
        <taxon>Kitasatosporales</taxon>
        <taxon>Streptomycetaceae</taxon>
        <taxon>Streptomyces</taxon>
    </lineage>
</organism>
<sequence length="204" mass="22433">MCPSSAPAPPVPACAGARRNPLPAARGRQGRRLAALLLLHRERLLRHIVRLTAGDPHRAEDIVQETLLRAWIFVELGDEENPAEEERLVAWLHRVARNLVIDAHRRDRAVPVGVVPDELLPPATGSDVADTVVDRQVVRHALARLSPAHREVLVEVHLRDRTGAEAARAIGIPPGTVKSRTHYALMALRRELVPSPRRGESAVA</sequence>